<evidence type="ECO:0000256" key="4">
    <source>
        <dbReference type="ARBA" id="ARBA00022614"/>
    </source>
</evidence>
<reference evidence="16 17" key="1">
    <citation type="submission" date="2014-07" db="EMBL/GenBank/DDBJ databases">
        <title>Genomic and transcriptomic analysis on Apis cerana provide comprehensive insights into honey bee biology.</title>
        <authorList>
            <person name="Diao Q."/>
            <person name="Sun L."/>
            <person name="Zheng H."/>
            <person name="Zheng H."/>
            <person name="Xu S."/>
            <person name="Wang S."/>
            <person name="Zeng Z."/>
            <person name="Hu F."/>
            <person name="Su S."/>
            <person name="Wu J."/>
        </authorList>
    </citation>
    <scope>NUCLEOTIDE SEQUENCE [LARGE SCALE GENOMIC DNA]</scope>
    <source>
        <tissue evidence="16">Pupae without intestine</tissue>
    </source>
</reference>
<evidence type="ECO:0000256" key="8">
    <source>
        <dbReference type="ARBA" id="ARBA00023040"/>
    </source>
</evidence>
<evidence type="ECO:0000259" key="15">
    <source>
        <dbReference type="PROSITE" id="PS50262"/>
    </source>
</evidence>
<dbReference type="Gene3D" id="3.80.10.10">
    <property type="entry name" value="Ribonuclease Inhibitor"/>
    <property type="match status" value="1"/>
</dbReference>
<evidence type="ECO:0000256" key="3">
    <source>
        <dbReference type="ARBA" id="ARBA00022475"/>
    </source>
</evidence>
<feature type="region of interest" description="Disordered" evidence="13">
    <location>
        <begin position="558"/>
        <end position="593"/>
    </location>
</feature>
<feature type="compositionally biased region" description="Basic and acidic residues" evidence="13">
    <location>
        <begin position="584"/>
        <end position="593"/>
    </location>
</feature>
<keyword evidence="5 12" id="KW-0812">Transmembrane</keyword>
<evidence type="ECO:0000256" key="14">
    <source>
        <dbReference type="SAM" id="Phobius"/>
    </source>
</evidence>
<evidence type="ECO:0000313" key="16">
    <source>
        <dbReference type="EMBL" id="PBC31944.1"/>
    </source>
</evidence>
<keyword evidence="11 12" id="KW-0807">Transducer</keyword>
<gene>
    <name evidence="16" type="ORF">APICC_07605</name>
</gene>
<dbReference type="PRINTS" id="PR00237">
    <property type="entry name" value="GPCRRHODOPSN"/>
</dbReference>
<keyword evidence="6" id="KW-0677">Repeat</keyword>
<dbReference type="GO" id="GO:0007189">
    <property type="term" value="P:adenylate cyclase-activating G protein-coupled receptor signaling pathway"/>
    <property type="evidence" value="ECO:0007669"/>
    <property type="project" value="TreeGrafter"/>
</dbReference>
<dbReference type="InterPro" id="IPR017452">
    <property type="entry name" value="GPCR_Rhodpsn_7TM"/>
</dbReference>
<protein>
    <submittedName>
        <fullName evidence="16">Relaxin receptor</fullName>
    </submittedName>
</protein>
<feature type="transmembrane region" description="Helical" evidence="14">
    <location>
        <begin position="379"/>
        <end position="402"/>
    </location>
</feature>
<dbReference type="SUPFAM" id="SSF52058">
    <property type="entry name" value="L domain-like"/>
    <property type="match status" value="1"/>
</dbReference>
<dbReference type="PROSITE" id="PS50262">
    <property type="entry name" value="G_PROTEIN_RECEP_F1_2"/>
    <property type="match status" value="1"/>
</dbReference>
<evidence type="ECO:0000256" key="1">
    <source>
        <dbReference type="ARBA" id="ARBA00004651"/>
    </source>
</evidence>
<dbReference type="Gene3D" id="1.20.1070.10">
    <property type="entry name" value="Rhodopsin 7-helix transmembrane proteins"/>
    <property type="match status" value="1"/>
</dbReference>
<dbReference type="STRING" id="94128.A0A2A3EKC4"/>
<evidence type="ECO:0000256" key="7">
    <source>
        <dbReference type="ARBA" id="ARBA00022989"/>
    </source>
</evidence>
<keyword evidence="7 14" id="KW-1133">Transmembrane helix</keyword>
<dbReference type="CDD" id="cd15137">
    <property type="entry name" value="7tmA_Relaxin_R"/>
    <property type="match status" value="1"/>
</dbReference>
<dbReference type="SUPFAM" id="SSF81321">
    <property type="entry name" value="Family A G protein-coupled receptor-like"/>
    <property type="match status" value="1"/>
</dbReference>
<feature type="transmembrane region" description="Helical" evidence="14">
    <location>
        <begin position="167"/>
        <end position="188"/>
    </location>
</feature>
<accession>A0A2A3EKC4</accession>
<dbReference type="PANTHER" id="PTHR24372:SF80">
    <property type="entry name" value="FI21465P1-RELATED"/>
    <property type="match status" value="1"/>
</dbReference>
<feature type="transmembrane region" description="Helical" evidence="14">
    <location>
        <begin position="237"/>
        <end position="265"/>
    </location>
</feature>
<dbReference type="Proteomes" id="UP000242457">
    <property type="component" value="Unassembled WGS sequence"/>
</dbReference>
<keyword evidence="4" id="KW-0433">Leucine-rich repeat</keyword>
<dbReference type="PROSITE" id="PS00237">
    <property type="entry name" value="G_PROTEIN_RECEP_F1_1"/>
    <property type="match status" value="1"/>
</dbReference>
<feature type="domain" description="G-protein coupled receptors family 1 profile" evidence="15">
    <location>
        <begin position="179"/>
        <end position="434"/>
    </location>
</feature>
<dbReference type="OrthoDB" id="6022531at2759"/>
<dbReference type="Pfam" id="PF00001">
    <property type="entry name" value="7tm_1"/>
    <property type="match status" value="1"/>
</dbReference>
<keyword evidence="17" id="KW-1185">Reference proteome</keyword>
<feature type="transmembrane region" description="Helical" evidence="14">
    <location>
        <begin position="286"/>
        <end position="308"/>
    </location>
</feature>
<dbReference type="FunFam" id="1.20.1070.10:FF:000023">
    <property type="entry name" value="Relaxin family peptide receptor 1"/>
    <property type="match status" value="1"/>
</dbReference>
<keyword evidence="10 12" id="KW-0675">Receptor</keyword>
<keyword evidence="3" id="KW-1003">Cell membrane</keyword>
<dbReference type="SMART" id="SM00369">
    <property type="entry name" value="LRR_TYP"/>
    <property type="match status" value="2"/>
</dbReference>
<evidence type="ECO:0000256" key="6">
    <source>
        <dbReference type="ARBA" id="ARBA00022737"/>
    </source>
</evidence>
<evidence type="ECO:0000256" key="11">
    <source>
        <dbReference type="ARBA" id="ARBA00023224"/>
    </source>
</evidence>
<comment type="subcellular location">
    <subcellularLocation>
        <location evidence="1">Cell membrane</location>
        <topology evidence="1">Multi-pass membrane protein</topology>
    </subcellularLocation>
</comment>
<dbReference type="GO" id="GO:0008528">
    <property type="term" value="F:G protein-coupled peptide receptor activity"/>
    <property type="evidence" value="ECO:0007669"/>
    <property type="project" value="TreeGrafter"/>
</dbReference>
<feature type="transmembrane region" description="Helical" evidence="14">
    <location>
        <begin position="336"/>
        <end position="358"/>
    </location>
</feature>
<evidence type="ECO:0000256" key="12">
    <source>
        <dbReference type="RuleBase" id="RU000688"/>
    </source>
</evidence>
<evidence type="ECO:0000256" key="5">
    <source>
        <dbReference type="ARBA" id="ARBA00022692"/>
    </source>
</evidence>
<dbReference type="InterPro" id="IPR001611">
    <property type="entry name" value="Leu-rich_rpt"/>
</dbReference>
<evidence type="ECO:0000256" key="10">
    <source>
        <dbReference type="ARBA" id="ARBA00023170"/>
    </source>
</evidence>
<proteinExistence type="inferred from homology"/>
<dbReference type="GO" id="GO:0005886">
    <property type="term" value="C:plasma membrane"/>
    <property type="evidence" value="ECO:0007669"/>
    <property type="project" value="UniProtKB-SubCell"/>
</dbReference>
<dbReference type="InterPro" id="IPR032675">
    <property type="entry name" value="LRR_dom_sf"/>
</dbReference>
<evidence type="ECO:0000313" key="17">
    <source>
        <dbReference type="Proteomes" id="UP000242457"/>
    </source>
</evidence>
<dbReference type="Pfam" id="PF13855">
    <property type="entry name" value="LRR_8"/>
    <property type="match status" value="1"/>
</dbReference>
<dbReference type="PANTHER" id="PTHR24372">
    <property type="entry name" value="GLYCOPROTEIN HORMONE RECEPTOR"/>
    <property type="match status" value="1"/>
</dbReference>
<dbReference type="GO" id="GO:0009755">
    <property type="term" value="P:hormone-mediated signaling pathway"/>
    <property type="evidence" value="ECO:0007669"/>
    <property type="project" value="TreeGrafter"/>
</dbReference>
<evidence type="ECO:0000256" key="2">
    <source>
        <dbReference type="ARBA" id="ARBA00010663"/>
    </source>
</evidence>
<sequence>MQRNKIKGIEEDTFQNLEQLVELNLAFNEITTLPLNVFQPLKNLTSLKFYGRIKARLNGDYYKPAAGAHRIILKIVIHYRQLGYNHLHNLPITVLSPLTRLRSLDLEGINLDSLEKNTFNVFNMLDFIYFKKFHYCAMYTPNVKRCRPTSDGVSSLSHLLDKTLLRAAVWIISGVTCVGNVLVLWGRFTAKDENRVLTIIIRNLAVSDMLMGLYLFIVALADIIFRNNYYQTASSWMSSWFCTFLGILAMTSLEVSVLILSFMSMERYVLIAAPLKGHRTMTPQTASTSVIIIWIIGITLALAPVIIWRSSTRFYGVNGMCFPLHIDDPFLIGWEYSAFIFLGINLMGLITIGFAYFGMFLSIWKTRHACSLSVGDSEFALRFFLIVLTDAACWAPIIVLKIRALLKYPIPADLHAWVVIFILPVNSAVNPLLYTFTTPKFREKLHDEWFRKMHNCVTRKSSQATSYPLCTFASTFKMCAKGTPFEERQRKKVGRPRGSTPRFRKRIKEWEWKEIRLGGATGYNRRGPSRISWKVLAEYAPRTRVILHNSWANQCTQMPIDIPSTHDHRGGGGSGDSRKKKREKREQKAKAVEAGSLRDSRFILFSIMIVATIVAHRDDDDDDDDRSASD</sequence>
<evidence type="ECO:0000256" key="13">
    <source>
        <dbReference type="SAM" id="MobiDB-lite"/>
    </source>
</evidence>
<dbReference type="AlphaFoldDB" id="A0A2A3EKC4"/>
<keyword evidence="9 14" id="KW-0472">Membrane</keyword>
<dbReference type="InterPro" id="IPR003591">
    <property type="entry name" value="Leu-rich_rpt_typical-subtyp"/>
</dbReference>
<evidence type="ECO:0000256" key="9">
    <source>
        <dbReference type="ARBA" id="ARBA00023136"/>
    </source>
</evidence>
<dbReference type="InterPro" id="IPR000276">
    <property type="entry name" value="GPCR_Rhodpsn"/>
</dbReference>
<feature type="transmembrane region" description="Helical" evidence="14">
    <location>
        <begin position="414"/>
        <end position="436"/>
    </location>
</feature>
<keyword evidence="8 12" id="KW-0297">G-protein coupled receptor</keyword>
<dbReference type="EMBL" id="KZ288224">
    <property type="protein sequence ID" value="PBC31944.1"/>
    <property type="molecule type" value="Genomic_DNA"/>
</dbReference>
<feature type="transmembrane region" description="Helical" evidence="14">
    <location>
        <begin position="200"/>
        <end position="225"/>
    </location>
</feature>
<name>A0A2A3EKC4_APICC</name>
<comment type="similarity">
    <text evidence="2 12">Belongs to the G-protein coupled receptor 1 family.</text>
</comment>
<organism evidence="16 17">
    <name type="scientific">Apis cerana cerana</name>
    <name type="common">Oriental honeybee</name>
    <dbReference type="NCBI Taxonomy" id="94128"/>
    <lineage>
        <taxon>Eukaryota</taxon>
        <taxon>Metazoa</taxon>
        <taxon>Ecdysozoa</taxon>
        <taxon>Arthropoda</taxon>
        <taxon>Hexapoda</taxon>
        <taxon>Insecta</taxon>
        <taxon>Pterygota</taxon>
        <taxon>Neoptera</taxon>
        <taxon>Endopterygota</taxon>
        <taxon>Hymenoptera</taxon>
        <taxon>Apocrita</taxon>
        <taxon>Aculeata</taxon>
        <taxon>Apoidea</taxon>
        <taxon>Anthophila</taxon>
        <taxon>Apidae</taxon>
        <taxon>Apis</taxon>
    </lineage>
</organism>